<dbReference type="EMBL" id="VPFL01000012">
    <property type="protein sequence ID" value="TXF11568.1"/>
    <property type="molecule type" value="Genomic_DNA"/>
</dbReference>
<evidence type="ECO:0000256" key="1">
    <source>
        <dbReference type="SAM" id="SignalP"/>
    </source>
</evidence>
<organism evidence="2 3">
    <name type="scientific">Pelomicrobium methylotrophicum</name>
    <dbReference type="NCBI Taxonomy" id="2602750"/>
    <lineage>
        <taxon>Bacteria</taxon>
        <taxon>Pseudomonadati</taxon>
        <taxon>Pseudomonadota</taxon>
        <taxon>Hydrogenophilia</taxon>
        <taxon>Hydrogenophilia incertae sedis</taxon>
        <taxon>Pelomicrobium</taxon>
    </lineage>
</organism>
<dbReference type="Proteomes" id="UP000321201">
    <property type="component" value="Unassembled WGS sequence"/>
</dbReference>
<keyword evidence="3" id="KW-1185">Reference proteome</keyword>
<accession>A0A5C7EKK5</accession>
<keyword evidence="1" id="KW-0732">Signal</keyword>
<name>A0A5C7EKK5_9PROT</name>
<reference evidence="2 3" key="1">
    <citation type="submission" date="2019-08" db="EMBL/GenBank/DDBJ databases">
        <title>Pelomicrobium methylotrophicum gen. nov., sp. nov. a moderately thermophilic, facultatively anaerobic, lithoautotrophic and methylotrophic bacterium isolated from a terrestrial mud volcano.</title>
        <authorList>
            <person name="Slobodkina G.B."/>
            <person name="Merkel A.Y."/>
            <person name="Slobodkin A.I."/>
        </authorList>
    </citation>
    <scope>NUCLEOTIDE SEQUENCE [LARGE SCALE GENOMIC DNA]</scope>
    <source>
        <strain evidence="2 3">SM250</strain>
    </source>
</reference>
<feature type="signal peptide" evidence="1">
    <location>
        <begin position="1"/>
        <end position="25"/>
    </location>
</feature>
<proteinExistence type="predicted"/>
<evidence type="ECO:0000313" key="2">
    <source>
        <dbReference type="EMBL" id="TXF11568.1"/>
    </source>
</evidence>
<evidence type="ECO:0008006" key="4">
    <source>
        <dbReference type="Google" id="ProtNLM"/>
    </source>
</evidence>
<protein>
    <recommendedName>
        <fullName evidence="4">Outer membrane protein beta-barrel domain-containing protein</fullName>
    </recommendedName>
</protein>
<sequence length="262" mass="28687">MKTLSNTIMSVAVVSALGASQAALAGIEYYAGVERFEWTENAPGGGRLLKESGPRFVLGSAAEQNKTEGLVFGGLGRAFFGSVDYDGQTWGGTPVSTDTNYLGGEFQGRVMWRIPRDGYRTDLFGTLGYRFWVRDLESTNMAQGYVEFWRMPYAGVGAALSRPDGRGFYGEALLGKPFSVRNKAFLADAGFDSDVTLKPDGKLLLRIEAGYRWASWFVSAYYEQARFDVSPVEMTSIGGAPVPVFQPESKESTLGLKVGYRY</sequence>
<dbReference type="AlphaFoldDB" id="A0A5C7EKK5"/>
<evidence type="ECO:0000313" key="3">
    <source>
        <dbReference type="Proteomes" id="UP000321201"/>
    </source>
</evidence>
<gene>
    <name evidence="2" type="ORF">FR698_09520</name>
</gene>
<dbReference type="RefSeq" id="WP_147799967.1">
    <property type="nucleotide sequence ID" value="NZ_VPFL01000012.1"/>
</dbReference>
<feature type="chain" id="PRO_5022974908" description="Outer membrane protein beta-barrel domain-containing protein" evidence="1">
    <location>
        <begin position="26"/>
        <end position="262"/>
    </location>
</feature>
<dbReference type="InParanoid" id="A0A5C7EKK5"/>
<dbReference type="OrthoDB" id="5396473at2"/>
<comment type="caution">
    <text evidence="2">The sequence shown here is derived from an EMBL/GenBank/DDBJ whole genome shotgun (WGS) entry which is preliminary data.</text>
</comment>